<proteinExistence type="predicted"/>
<evidence type="ECO:0000313" key="2">
    <source>
        <dbReference type="Proteomes" id="UP001056685"/>
    </source>
</evidence>
<organism evidence="1 2">
    <name type="scientific">Brevundimonas phage vB_BpoS-Kabachok</name>
    <dbReference type="NCBI Taxonomy" id="2948600"/>
    <lineage>
        <taxon>Viruses</taxon>
        <taxon>Duplodnaviria</taxon>
        <taxon>Heunggongvirae</taxon>
        <taxon>Uroviricota</taxon>
        <taxon>Caudoviricetes</taxon>
        <taxon>Jeanschmidtviridae</taxon>
        <taxon>Marchewkavirus</taxon>
        <taxon>Marchewkavirus kabachok</taxon>
    </lineage>
</organism>
<protein>
    <submittedName>
        <fullName evidence="1">Uncharacterized protein</fullName>
    </submittedName>
</protein>
<reference evidence="1" key="1">
    <citation type="submission" date="2022-05" db="EMBL/GenBank/DDBJ databases">
        <authorList>
            <person name="Friedrich I."/>
            <person name="Poehlein A."/>
            <person name="Schneider D."/>
            <person name="Hertel R."/>
            <person name="Daniel R."/>
        </authorList>
    </citation>
    <scope>NUCLEOTIDE SEQUENCE</scope>
</reference>
<name>A0A9E7MQN5_9CAUD</name>
<dbReference type="Proteomes" id="UP001056685">
    <property type="component" value="Segment"/>
</dbReference>
<evidence type="ECO:0000313" key="1">
    <source>
        <dbReference type="EMBL" id="USN14077.1"/>
    </source>
</evidence>
<dbReference type="EMBL" id="ON529852">
    <property type="protein sequence ID" value="USN14077.1"/>
    <property type="molecule type" value="Genomic_DNA"/>
</dbReference>
<accession>A0A9E7MQN5</accession>
<gene>
    <name evidence="1" type="ORF">KABACHOK_02410</name>
</gene>
<keyword evidence="2" id="KW-1185">Reference proteome</keyword>
<sequence>MGRARHTHALDRVVQEPFTVFTDNHTPTGRKEIEDVRIAVCGYSIRAKWDTDHAFDERANNITCPTCNKKTAARLIKARPASAPKLTIEADKAALGGFRHQGGSRVLFDGEAVAYVGFQDHFWRIYPLVIERYDHQAKADGPYVRNASMPMDDSGATASRSLYAYLGNEVLRYRSKEAAALACEAYVASGWLKTGPQLHAEHAQHRAAAEAASQARETRRQARQALQDETLEALNDILARETLTNFQRQGLMNAIVVVGQRRMTGEPALDDA</sequence>